<protein>
    <recommendedName>
        <fullName evidence="5">F-box domain-containing protein</fullName>
    </recommendedName>
</protein>
<evidence type="ECO:0000313" key="4">
    <source>
        <dbReference type="Proteomes" id="UP000001227"/>
    </source>
</evidence>
<dbReference type="KEGG" id="aas:Aasi_0718"/>
<feature type="region of interest" description="Disordered" evidence="1">
    <location>
        <begin position="75"/>
        <end position="131"/>
    </location>
</feature>
<feature type="chain" id="PRO_5002788007" description="F-box domain-containing protein" evidence="2">
    <location>
        <begin position="31"/>
        <end position="365"/>
    </location>
</feature>
<keyword evidence="4" id="KW-1185">Reference proteome</keyword>
<accession>B3ESA3</accession>
<gene>
    <name evidence="3" type="ordered locus">Aasi_0718</name>
</gene>
<dbReference type="HOGENOM" id="CLU_782209_0_0_10"/>
<feature type="compositionally biased region" description="Polar residues" evidence="1">
    <location>
        <begin position="110"/>
        <end position="131"/>
    </location>
</feature>
<reference evidence="3 4" key="1">
    <citation type="journal article" date="2010" name="J. Bacteriol.">
        <title>The genome of the amoeba symbiont 'Candidatus Amoebophilus asiaticus' reveals common mechanisms for host cell interaction among amoeba-associated bacteria.</title>
        <authorList>
            <person name="Schmitz-Esser S."/>
            <person name="Tischler P."/>
            <person name="Arnold R."/>
            <person name="Montanaro J."/>
            <person name="Wagner M."/>
            <person name="Rattei T."/>
            <person name="Horn M."/>
        </authorList>
    </citation>
    <scope>NUCLEOTIDE SEQUENCE [LARGE SCALE GENOMIC DNA]</scope>
    <source>
        <strain evidence="3 4">5a2</strain>
    </source>
</reference>
<feature type="signal peptide" evidence="2">
    <location>
        <begin position="1"/>
        <end position="30"/>
    </location>
</feature>
<dbReference type="eggNOG" id="COG4886">
    <property type="taxonomic scope" value="Bacteria"/>
</dbReference>
<organism evidence="3 4">
    <name type="scientific">Amoebophilus asiaticus (strain 5a2)</name>
    <dbReference type="NCBI Taxonomy" id="452471"/>
    <lineage>
        <taxon>Bacteria</taxon>
        <taxon>Pseudomonadati</taxon>
        <taxon>Bacteroidota</taxon>
        <taxon>Cytophagia</taxon>
        <taxon>Cytophagales</taxon>
        <taxon>Amoebophilaceae</taxon>
        <taxon>Candidatus Amoebophilus</taxon>
    </lineage>
</organism>
<dbReference type="Gene3D" id="3.80.10.10">
    <property type="entry name" value="Ribonuclease Inhibitor"/>
    <property type="match status" value="1"/>
</dbReference>
<dbReference type="AlphaFoldDB" id="B3ESA3"/>
<evidence type="ECO:0008006" key="5">
    <source>
        <dbReference type="Google" id="ProtNLM"/>
    </source>
</evidence>
<keyword evidence="2" id="KW-0732">Signal</keyword>
<dbReference type="SUPFAM" id="SSF52047">
    <property type="entry name" value="RNI-like"/>
    <property type="match status" value="1"/>
</dbReference>
<dbReference type="Proteomes" id="UP000001227">
    <property type="component" value="Chromosome"/>
</dbReference>
<evidence type="ECO:0000313" key="3">
    <source>
        <dbReference type="EMBL" id="ACE06105.1"/>
    </source>
</evidence>
<evidence type="ECO:0000256" key="2">
    <source>
        <dbReference type="SAM" id="SignalP"/>
    </source>
</evidence>
<dbReference type="InterPro" id="IPR032675">
    <property type="entry name" value="LRR_dom_sf"/>
</dbReference>
<sequence>MATMKTNYNTPKKYLLLSLISMSLILESCARGANQPIASELKQLPARTLEREQNDAEVHADHKHIIIVDEDNSYLTSKRRREEKKEEQALESPKSKKRKVTSPEDENKAPGNTSPTKAATRYSLQNKKRSLNQIKSGHTRTRSVIGTRPNSFIESTASPSSKVKLVDVLEHESILQHITSYLPYFYRLEMRRVNRKLHAIFSGYDEIGVRGVENRPKKSIDLYSNHTSFLNFYKKNSKKYCEHIPKALETIPSFIFYCVIQLVQDLPKEFWPYISDTSLKGIRLNWKGLEDSDVELLGKYLQEKENLVRYIDLYCNKITFEGAKKLAESLLKNKKYLIDLTHNKITSQEEKVELRKAYPHIIWKL</sequence>
<proteinExistence type="predicted"/>
<evidence type="ECO:0000256" key="1">
    <source>
        <dbReference type="SAM" id="MobiDB-lite"/>
    </source>
</evidence>
<name>B3ESA3_AMOA5</name>
<dbReference type="EMBL" id="CP001102">
    <property type="protein sequence ID" value="ACE06105.1"/>
    <property type="molecule type" value="Genomic_DNA"/>
</dbReference>